<dbReference type="SMART" id="SM00646">
    <property type="entry name" value="Ami_3"/>
    <property type="match status" value="1"/>
</dbReference>
<feature type="domain" description="MurNAc-LAA" evidence="1">
    <location>
        <begin position="76"/>
        <end position="196"/>
    </location>
</feature>
<dbReference type="Proteomes" id="UP000009049">
    <property type="component" value="Chromosome"/>
</dbReference>
<gene>
    <name evidence="2" type="ordered locus">RB2501_14029</name>
</gene>
<dbReference type="eggNOG" id="COG0860">
    <property type="taxonomic scope" value="Bacteria"/>
</dbReference>
<proteinExistence type="predicted"/>
<reference evidence="2 3" key="1">
    <citation type="journal article" date="2009" name="J. Bacteriol.">
        <title>Complete genome sequence of Robiginitalea biformata HTCC2501.</title>
        <authorList>
            <person name="Oh H.M."/>
            <person name="Giovannoni S.J."/>
            <person name="Lee K."/>
            <person name="Ferriera S."/>
            <person name="Johnson J."/>
            <person name="Cho J.C."/>
        </authorList>
    </citation>
    <scope>NUCLEOTIDE SEQUENCE [LARGE SCALE GENOMIC DNA]</scope>
    <source>
        <strain evidence="3">ATCC BAA-864 / HTCC2501 / KCTC 12146</strain>
    </source>
</reference>
<dbReference type="GO" id="GO:0009253">
    <property type="term" value="P:peptidoglycan catabolic process"/>
    <property type="evidence" value="ECO:0007669"/>
    <property type="project" value="InterPro"/>
</dbReference>
<dbReference type="Gene3D" id="3.40.630.40">
    <property type="entry name" value="Zn-dependent exopeptidases"/>
    <property type="match status" value="1"/>
</dbReference>
<dbReference type="CDD" id="cd02696">
    <property type="entry name" value="MurNAc-LAA"/>
    <property type="match status" value="1"/>
</dbReference>
<dbReference type="RefSeq" id="WP_015754769.1">
    <property type="nucleotide sequence ID" value="NC_013222.1"/>
</dbReference>
<organism evidence="2 3">
    <name type="scientific">Robiginitalea biformata (strain ATCC BAA-864 / DSM 15991 / KCTC 12146 / HTCC2501)</name>
    <dbReference type="NCBI Taxonomy" id="313596"/>
    <lineage>
        <taxon>Bacteria</taxon>
        <taxon>Pseudomonadati</taxon>
        <taxon>Bacteroidota</taxon>
        <taxon>Flavobacteriia</taxon>
        <taxon>Flavobacteriales</taxon>
        <taxon>Flavobacteriaceae</taxon>
        <taxon>Robiginitalea</taxon>
    </lineage>
</organism>
<dbReference type="Pfam" id="PF01520">
    <property type="entry name" value="Amidase_3"/>
    <property type="match status" value="1"/>
</dbReference>
<dbReference type="AlphaFoldDB" id="A4CKQ3"/>
<dbReference type="SUPFAM" id="SSF53187">
    <property type="entry name" value="Zn-dependent exopeptidases"/>
    <property type="match status" value="1"/>
</dbReference>
<dbReference type="OrthoDB" id="9763643at2"/>
<sequence>MLKGLVPILDPGHGGIIGGKYQTSGKRSPNWDQGIIYEGAANRWIVNGVMALMDQLDLPYFNICPELRDVSLEARVRRANAIQVEHPNSYVLSIHHNAGGGTGFEGFTSKGDTPSDPVADRFLAQLEKDFPDETPRFDYYSDGDRDKEVSYRILTGTSGRAVLLELGFMDHRNDYKRILNPKVQRRRIRSLVYCISALYYGSL</sequence>
<evidence type="ECO:0000313" key="2">
    <source>
        <dbReference type="EMBL" id="EAR15452.1"/>
    </source>
</evidence>
<dbReference type="EMBL" id="CP001712">
    <property type="protein sequence ID" value="EAR15452.1"/>
    <property type="molecule type" value="Genomic_DNA"/>
</dbReference>
<evidence type="ECO:0000259" key="1">
    <source>
        <dbReference type="SMART" id="SM00646"/>
    </source>
</evidence>
<keyword evidence="3" id="KW-1185">Reference proteome</keyword>
<dbReference type="STRING" id="313596.RB2501_14029"/>
<dbReference type="GO" id="GO:0008745">
    <property type="term" value="F:N-acetylmuramoyl-L-alanine amidase activity"/>
    <property type="evidence" value="ECO:0007669"/>
    <property type="project" value="InterPro"/>
</dbReference>
<dbReference type="HOGENOM" id="CLU_014322_9_5_10"/>
<name>A4CKQ3_ROBBH</name>
<keyword evidence="2" id="KW-0378">Hydrolase</keyword>
<accession>A4CKQ3</accession>
<dbReference type="KEGG" id="rbi:RB2501_14029"/>
<evidence type="ECO:0000313" key="3">
    <source>
        <dbReference type="Proteomes" id="UP000009049"/>
    </source>
</evidence>
<protein>
    <submittedName>
        <fullName evidence="2">Cell wall hydrolase/autolysin</fullName>
    </submittedName>
</protein>
<dbReference type="InterPro" id="IPR002508">
    <property type="entry name" value="MurNAc-LAA_cat"/>
</dbReference>